<feature type="compositionally biased region" description="Low complexity" evidence="1">
    <location>
        <begin position="69"/>
        <end position="80"/>
    </location>
</feature>
<feature type="compositionally biased region" description="Basic and acidic residues" evidence="1">
    <location>
        <begin position="38"/>
        <end position="48"/>
    </location>
</feature>
<protein>
    <submittedName>
        <fullName evidence="2">Uncharacterized protein</fullName>
    </submittedName>
</protein>
<feature type="non-terminal residue" evidence="2">
    <location>
        <position position="186"/>
    </location>
</feature>
<feature type="region of interest" description="Disordered" evidence="1">
    <location>
        <begin position="165"/>
        <end position="186"/>
    </location>
</feature>
<proteinExistence type="predicted"/>
<accession>S4PL65</accession>
<evidence type="ECO:0000256" key="1">
    <source>
        <dbReference type="SAM" id="MobiDB-lite"/>
    </source>
</evidence>
<sequence>RTQVKSVHANIEGRYDVDGGQGQFTAVDFNKQATTDYDDGKTSLKRNENVSNTAAHEQVVRKTKDGVHSSSTTSSSTSTSKFEKVSSTHEAVPYQTYDDYDEPSRKSYNTNRNDEVTSQKYTKQNTTEYDQNLKNDFSQGELVSRKVDYPDDNTKVIVETRCLPDGTRVTSTRREFRAPSVQTSRS</sequence>
<dbReference type="EMBL" id="GAIX01001912">
    <property type="protein sequence ID" value="JAA90648.1"/>
    <property type="molecule type" value="Transcribed_RNA"/>
</dbReference>
<organism evidence="2">
    <name type="scientific">Pararge aegeria</name>
    <name type="common">speckled wood butterfly</name>
    <dbReference type="NCBI Taxonomy" id="116150"/>
    <lineage>
        <taxon>Eukaryota</taxon>
        <taxon>Metazoa</taxon>
        <taxon>Ecdysozoa</taxon>
        <taxon>Arthropoda</taxon>
        <taxon>Hexapoda</taxon>
        <taxon>Insecta</taxon>
        <taxon>Pterygota</taxon>
        <taxon>Neoptera</taxon>
        <taxon>Endopterygota</taxon>
        <taxon>Lepidoptera</taxon>
        <taxon>Glossata</taxon>
        <taxon>Ditrysia</taxon>
        <taxon>Papilionoidea</taxon>
        <taxon>Nymphalidae</taxon>
        <taxon>Satyrinae</taxon>
        <taxon>Satyrini</taxon>
        <taxon>Parargina</taxon>
        <taxon>Pararge</taxon>
    </lineage>
</organism>
<feature type="compositionally biased region" description="Polar residues" evidence="1">
    <location>
        <begin position="118"/>
        <end position="129"/>
    </location>
</feature>
<reference evidence="2" key="2">
    <citation type="submission" date="2013-05" db="EMBL/GenBank/DDBJ databases">
        <authorList>
            <person name="Carter J.-M."/>
            <person name="Baker S.C."/>
            <person name="Pink R."/>
            <person name="Carter D.R.F."/>
            <person name="Collins A."/>
            <person name="Tomlin J."/>
            <person name="Gibbs M."/>
            <person name="Breuker C.J."/>
        </authorList>
    </citation>
    <scope>NUCLEOTIDE SEQUENCE</scope>
    <source>
        <tissue evidence="2">Ovary</tissue>
    </source>
</reference>
<feature type="non-terminal residue" evidence="2">
    <location>
        <position position="1"/>
    </location>
</feature>
<name>S4PL65_9NEOP</name>
<dbReference type="AlphaFoldDB" id="S4PL65"/>
<feature type="compositionally biased region" description="Basic and acidic residues" evidence="1">
    <location>
        <begin position="58"/>
        <end position="67"/>
    </location>
</feature>
<reference evidence="2" key="1">
    <citation type="journal article" date="2013" name="BMC Genomics">
        <title>Unscrambling butterfly oogenesis.</title>
        <authorList>
            <person name="Carter J.M."/>
            <person name="Baker S.C."/>
            <person name="Pink R."/>
            <person name="Carter D.R."/>
            <person name="Collins A."/>
            <person name="Tomlin J."/>
            <person name="Gibbs M."/>
            <person name="Breuker C.J."/>
        </authorList>
    </citation>
    <scope>NUCLEOTIDE SEQUENCE</scope>
    <source>
        <tissue evidence="2">Ovary</tissue>
    </source>
</reference>
<evidence type="ECO:0000313" key="2">
    <source>
        <dbReference type="EMBL" id="JAA90648.1"/>
    </source>
</evidence>
<feature type="region of interest" description="Disordered" evidence="1">
    <location>
        <begin position="1"/>
        <end position="129"/>
    </location>
</feature>